<dbReference type="AlphaFoldDB" id="A0A1L7CEA3"/>
<dbReference type="InterPro" id="IPR002372">
    <property type="entry name" value="PQQ_rpt_dom"/>
</dbReference>
<dbReference type="InterPro" id="IPR011047">
    <property type="entry name" value="Quinoprotein_ADH-like_sf"/>
</dbReference>
<dbReference type="EMBL" id="CP009245">
    <property type="protein sequence ID" value="APT84210.1"/>
    <property type="molecule type" value="Genomic_DNA"/>
</dbReference>
<sequence length="407" mass="43434">MRNSARDRLAVVGLVAAVAVVVAGVAISAPVGRVDHTTAQPFEVSDTSPEQVPARLAPVGSFADVSDAFTPKPLVVDGMLIVPQEHGVLGVDPETGETKWVYEREDVRLCSVSTSFSAVQAVFRGPAGCGEVTSLSAQTGQYKATRSAHNADEVAPVISNDQVGTVSPRWVELWRSDLVRTMAYGTDEAPQEPDMQPHPNCEITAALARQSNVAVSERCPEDPQTSHVRVMKAVPEDARKPELTVEIDLKGQGHVVAISATHTAVYLNEPAPRLYSFDEDGELVADREVEPAPNGGEVDGLPVRYQYIADLPHHMSWFDGARLYLFEPSELQVTAVFEDAIGTGAAFGDKLLYPTREGIAVADWSTGEVERTIPVDRGAVSGPVSLAVVGSIVVEQRPGELVALAAA</sequence>
<gene>
    <name evidence="2" type="ORF">CAQU_02995</name>
</gene>
<reference evidence="2 3" key="1">
    <citation type="submission" date="2014-08" db="EMBL/GenBank/DDBJ databases">
        <title>Complete genome sequence of Corynebacterium aquilae S-613T(T) (=DSM 44791(T)), isolated from the choana of a healthy golden eagle.</title>
        <authorList>
            <person name="Ruckert C."/>
            <person name="Albersmeier A."/>
            <person name="Winkler A."/>
            <person name="Kalinowski J."/>
        </authorList>
    </citation>
    <scope>NUCLEOTIDE SEQUENCE [LARGE SCALE GENOMIC DNA]</scope>
    <source>
        <strain evidence="2 3">S-613</strain>
    </source>
</reference>
<dbReference type="Gene3D" id="2.130.10.10">
    <property type="entry name" value="YVTN repeat-like/Quinoprotein amine dehydrogenase"/>
    <property type="match status" value="1"/>
</dbReference>
<organism evidence="2 3">
    <name type="scientific">Corynebacterium aquilae DSM 44791</name>
    <dbReference type="NCBI Taxonomy" id="1431546"/>
    <lineage>
        <taxon>Bacteria</taxon>
        <taxon>Bacillati</taxon>
        <taxon>Actinomycetota</taxon>
        <taxon>Actinomycetes</taxon>
        <taxon>Mycobacteriales</taxon>
        <taxon>Corynebacteriaceae</taxon>
        <taxon>Corynebacterium</taxon>
    </lineage>
</organism>
<dbReference type="SUPFAM" id="SSF50998">
    <property type="entry name" value="Quinoprotein alcohol dehydrogenase-like"/>
    <property type="match status" value="1"/>
</dbReference>
<dbReference type="InterPro" id="IPR015943">
    <property type="entry name" value="WD40/YVTN_repeat-like_dom_sf"/>
</dbReference>
<evidence type="ECO:0000313" key="2">
    <source>
        <dbReference type="EMBL" id="APT84210.1"/>
    </source>
</evidence>
<evidence type="ECO:0000259" key="1">
    <source>
        <dbReference type="Pfam" id="PF13360"/>
    </source>
</evidence>
<accession>A0A1L7CEA3</accession>
<keyword evidence="3" id="KW-1185">Reference proteome</keyword>
<evidence type="ECO:0000313" key="3">
    <source>
        <dbReference type="Proteomes" id="UP000185478"/>
    </source>
</evidence>
<dbReference type="KEGG" id="caqu:CAQU_02995"/>
<name>A0A1L7CEA3_9CORY</name>
<proteinExistence type="predicted"/>
<feature type="domain" description="Pyrrolo-quinoline quinone repeat" evidence="1">
    <location>
        <begin position="66"/>
        <end position="163"/>
    </location>
</feature>
<dbReference type="Pfam" id="PF13360">
    <property type="entry name" value="PQQ_2"/>
    <property type="match status" value="1"/>
</dbReference>
<dbReference type="Proteomes" id="UP000185478">
    <property type="component" value="Chromosome"/>
</dbReference>
<dbReference type="STRING" id="1431546.CAQU_02995"/>
<protein>
    <recommendedName>
        <fullName evidence="1">Pyrrolo-quinoline quinone repeat domain-containing protein</fullName>
    </recommendedName>
</protein>